<accession>E0UE20</accession>
<dbReference type="AlphaFoldDB" id="E0UE20"/>
<dbReference type="InterPro" id="IPR025067">
    <property type="entry name" value="DUF4079"/>
</dbReference>
<name>E0UE20_GLOV7</name>
<keyword evidence="3" id="KW-1185">Reference proteome</keyword>
<gene>
    <name evidence="2" type="ordered locus">Cyan7822_1014</name>
</gene>
<dbReference type="KEGG" id="cyj:Cyan7822_1014"/>
<dbReference type="RefSeq" id="WP_013321132.1">
    <property type="nucleotide sequence ID" value="NC_014501.1"/>
</dbReference>
<feature type="transmembrane region" description="Helical" evidence="1">
    <location>
        <begin position="98"/>
        <end position="117"/>
    </location>
</feature>
<feature type="transmembrane region" description="Helical" evidence="1">
    <location>
        <begin position="129"/>
        <end position="154"/>
    </location>
</feature>
<keyword evidence="1" id="KW-0812">Transmembrane</keyword>
<evidence type="ECO:0008006" key="4">
    <source>
        <dbReference type="Google" id="ProtNLM"/>
    </source>
</evidence>
<dbReference type="Proteomes" id="UP000008206">
    <property type="component" value="Chromosome"/>
</dbReference>
<evidence type="ECO:0000313" key="2">
    <source>
        <dbReference type="EMBL" id="ADN13024.1"/>
    </source>
</evidence>
<dbReference type="Pfam" id="PF13301">
    <property type="entry name" value="DUF4079"/>
    <property type="match status" value="1"/>
</dbReference>
<evidence type="ECO:0000313" key="3">
    <source>
        <dbReference type="Proteomes" id="UP000008206"/>
    </source>
</evidence>
<dbReference type="EMBL" id="CP002198">
    <property type="protein sequence ID" value="ADN13024.1"/>
    <property type="molecule type" value="Genomic_DNA"/>
</dbReference>
<protein>
    <recommendedName>
        <fullName evidence="4">DUF4079 domain-containing protein</fullName>
    </recommendedName>
</protein>
<feature type="transmembrane region" description="Helical" evidence="1">
    <location>
        <begin position="65"/>
        <end position="86"/>
    </location>
</feature>
<sequence length="157" mass="17322">MDIAIPASVKTWSQFGHPVLMWALLGFAVYSLYLGLQIRRTRTVEDKDVRKELIKKDFRNRHYQLGSILLAFMVIGTIGGMAVTYINNGKLFVGPHLLVGLAMTGLIAISAALVPFMQKGNEAARVTHILLNVALLGLFGWQAVSGMDIVQRIISKL</sequence>
<keyword evidence="1" id="KW-1133">Transmembrane helix</keyword>
<reference evidence="3" key="1">
    <citation type="journal article" date="2011" name="MBio">
        <title>Novel metabolic attributes of the genus Cyanothece, comprising a group of unicellular nitrogen-fixing Cyanobacteria.</title>
        <authorList>
            <person name="Bandyopadhyay A."/>
            <person name="Elvitigala T."/>
            <person name="Welsh E."/>
            <person name="Stockel J."/>
            <person name="Liberton M."/>
            <person name="Min H."/>
            <person name="Sherman L.A."/>
            <person name="Pakrasi H.B."/>
        </authorList>
    </citation>
    <scope>NUCLEOTIDE SEQUENCE [LARGE SCALE GENOMIC DNA]</scope>
    <source>
        <strain evidence="3">PCC 7822</strain>
    </source>
</reference>
<proteinExistence type="predicted"/>
<dbReference type="PANTHER" id="PTHR34679:SF2">
    <property type="entry name" value="OS02G0122500 PROTEIN"/>
    <property type="match status" value="1"/>
</dbReference>
<feature type="transmembrane region" description="Helical" evidence="1">
    <location>
        <begin position="19"/>
        <end position="36"/>
    </location>
</feature>
<dbReference type="eggNOG" id="ENOG502ZTJ9">
    <property type="taxonomic scope" value="Bacteria"/>
</dbReference>
<dbReference type="PANTHER" id="PTHR34679">
    <property type="match status" value="1"/>
</dbReference>
<evidence type="ECO:0000256" key="1">
    <source>
        <dbReference type="SAM" id="Phobius"/>
    </source>
</evidence>
<dbReference type="OrthoDB" id="458200at2"/>
<dbReference type="HOGENOM" id="CLU_1702263_0_0_3"/>
<keyword evidence="1" id="KW-0472">Membrane</keyword>
<dbReference type="STRING" id="497965.Cyan7822_1014"/>
<organism evidence="2 3">
    <name type="scientific">Gloeothece verrucosa (strain PCC 7822)</name>
    <name type="common">Cyanothece sp. (strain PCC 7822)</name>
    <dbReference type="NCBI Taxonomy" id="497965"/>
    <lineage>
        <taxon>Bacteria</taxon>
        <taxon>Bacillati</taxon>
        <taxon>Cyanobacteriota</taxon>
        <taxon>Cyanophyceae</taxon>
        <taxon>Oscillatoriophycideae</taxon>
        <taxon>Chroococcales</taxon>
        <taxon>Aphanothecaceae</taxon>
        <taxon>Gloeothece</taxon>
        <taxon>Gloeothece verrucosa</taxon>
    </lineage>
</organism>